<feature type="domain" description="Solute-binding protein family 3/N-terminal" evidence="2">
    <location>
        <begin position="27"/>
        <end position="251"/>
    </location>
</feature>
<dbReference type="Pfam" id="PF00497">
    <property type="entry name" value="SBP_bac_3"/>
    <property type="match status" value="1"/>
</dbReference>
<dbReference type="AlphaFoldDB" id="A0A3B0Z576"/>
<dbReference type="SUPFAM" id="SSF53850">
    <property type="entry name" value="Periplasmic binding protein-like II"/>
    <property type="match status" value="1"/>
</dbReference>
<protein>
    <submittedName>
        <fullName evidence="3">ABC-type amino acid transport/signal transduction system, periplasmic component/domain</fullName>
    </submittedName>
</protein>
<proteinExistence type="predicted"/>
<dbReference type="PANTHER" id="PTHR35936">
    <property type="entry name" value="MEMBRANE-BOUND LYTIC MUREIN TRANSGLYCOSYLASE F"/>
    <property type="match status" value="1"/>
</dbReference>
<name>A0A3B0Z576_9ZZZZ</name>
<dbReference type="EMBL" id="UOFK01000328">
    <property type="protein sequence ID" value="VAW82702.1"/>
    <property type="molecule type" value="Genomic_DNA"/>
</dbReference>
<gene>
    <name evidence="3" type="ORF">MNBD_GAMMA13-1482</name>
</gene>
<sequence>MRSIINWLAVLFLTAGIQLPAAAAGKDLNVVHSGKWPPYADASLPGQGLAVELVTTALKRAGYTTYMRIDSLDRILEGGAIGVYDVFATPWYSSARNRYMHFSKPYLESYIRFIKKKETDFIYESFDDLKGMMIGVIQGYAYDEQFVDSRELIKISERNLIQNLLKLIQGRIDLTLDDELVLQYEVNQYIPNSMKDLEFLPKPLAVRGIHISVSRENPDHDKIIAAFNKSIDEMRKDGSYDTIIAKHHVYIQKPVK</sequence>
<evidence type="ECO:0000256" key="1">
    <source>
        <dbReference type="ARBA" id="ARBA00022729"/>
    </source>
</evidence>
<evidence type="ECO:0000313" key="3">
    <source>
        <dbReference type="EMBL" id="VAW82702.1"/>
    </source>
</evidence>
<organism evidence="3">
    <name type="scientific">hydrothermal vent metagenome</name>
    <dbReference type="NCBI Taxonomy" id="652676"/>
    <lineage>
        <taxon>unclassified sequences</taxon>
        <taxon>metagenomes</taxon>
        <taxon>ecological metagenomes</taxon>
    </lineage>
</organism>
<dbReference type="SMART" id="SM00062">
    <property type="entry name" value="PBPb"/>
    <property type="match status" value="1"/>
</dbReference>
<evidence type="ECO:0000259" key="2">
    <source>
        <dbReference type="SMART" id="SM00062"/>
    </source>
</evidence>
<dbReference type="Gene3D" id="3.40.190.10">
    <property type="entry name" value="Periplasmic binding protein-like II"/>
    <property type="match status" value="2"/>
</dbReference>
<accession>A0A3B0Z576</accession>
<reference evidence="3" key="1">
    <citation type="submission" date="2018-06" db="EMBL/GenBank/DDBJ databases">
        <authorList>
            <person name="Zhirakovskaya E."/>
        </authorList>
    </citation>
    <scope>NUCLEOTIDE SEQUENCE</scope>
</reference>
<dbReference type="PANTHER" id="PTHR35936:SF25">
    <property type="entry name" value="ABC TRANSPORTER SUBSTRATE-BINDING PROTEIN"/>
    <property type="match status" value="1"/>
</dbReference>
<keyword evidence="1" id="KW-0732">Signal</keyword>
<dbReference type="InterPro" id="IPR001638">
    <property type="entry name" value="Solute-binding_3/MltF_N"/>
</dbReference>